<reference evidence="1" key="1">
    <citation type="journal article" date="2021" name="Environ. Microbiol.">
        <title>Gene family expansions and transcriptome signatures uncover fungal adaptations to wood decay.</title>
        <authorList>
            <person name="Hage H."/>
            <person name="Miyauchi S."/>
            <person name="Viragh M."/>
            <person name="Drula E."/>
            <person name="Min B."/>
            <person name="Chaduli D."/>
            <person name="Navarro D."/>
            <person name="Favel A."/>
            <person name="Norest M."/>
            <person name="Lesage-Meessen L."/>
            <person name="Balint B."/>
            <person name="Merenyi Z."/>
            <person name="de Eugenio L."/>
            <person name="Morin E."/>
            <person name="Martinez A.T."/>
            <person name="Baldrian P."/>
            <person name="Stursova M."/>
            <person name="Martinez M.J."/>
            <person name="Novotny C."/>
            <person name="Magnuson J.K."/>
            <person name="Spatafora J.W."/>
            <person name="Maurice S."/>
            <person name="Pangilinan J."/>
            <person name="Andreopoulos W."/>
            <person name="LaButti K."/>
            <person name="Hundley H."/>
            <person name="Na H."/>
            <person name="Kuo A."/>
            <person name="Barry K."/>
            <person name="Lipzen A."/>
            <person name="Henrissat B."/>
            <person name="Riley R."/>
            <person name="Ahrendt S."/>
            <person name="Nagy L.G."/>
            <person name="Grigoriev I.V."/>
            <person name="Martin F."/>
            <person name="Rosso M.N."/>
        </authorList>
    </citation>
    <scope>NUCLEOTIDE SEQUENCE</scope>
    <source>
        <strain evidence="1">CBS 384.51</strain>
    </source>
</reference>
<protein>
    <submittedName>
        <fullName evidence="1">Uncharacterized protein</fullName>
    </submittedName>
</protein>
<dbReference type="EMBL" id="MU274902">
    <property type="protein sequence ID" value="KAI0093277.1"/>
    <property type="molecule type" value="Genomic_DNA"/>
</dbReference>
<keyword evidence="2" id="KW-1185">Reference proteome</keyword>
<accession>A0ACB8UFT9</accession>
<proteinExistence type="predicted"/>
<dbReference type="Proteomes" id="UP001055072">
    <property type="component" value="Unassembled WGS sequence"/>
</dbReference>
<sequence length="360" mass="39795">MPAITNPATSTILVTGSNGFIASWIVGDLLQAGYNVRAAVRTEERGVPLKKEYKQYSDEGKLKILSVGDMTTPGAWDKAVQDVEGIIHAAAAVHLDAKTPEEMIEPAVKGILGILESIQKYGNKVQRFVYTSTCGTIKGQASTPLTLSEEDWNEQVVKNCEELGEKAIPGDMYCASKTLAEQELRKWHNARKNELNWDIVSLLPPWVFGPVKHHVSALTSLNSSSLFWYYATILGNYMSTIPPFDNVNPLSVPSHGWVDVRDVARGHTLALSVPAAGGERICLLRGPFIWQDANDAVNAIHPSPWTSHVEPFPKGIPDGERVYNITWNTTKAKDILGMEFRTLEETAKDILEDYEAHGWK</sequence>
<evidence type="ECO:0000313" key="1">
    <source>
        <dbReference type="EMBL" id="KAI0093277.1"/>
    </source>
</evidence>
<gene>
    <name evidence="1" type="ORF">BDY19DRAFT_989932</name>
</gene>
<organism evidence="1 2">
    <name type="scientific">Irpex rosettiformis</name>
    <dbReference type="NCBI Taxonomy" id="378272"/>
    <lineage>
        <taxon>Eukaryota</taxon>
        <taxon>Fungi</taxon>
        <taxon>Dikarya</taxon>
        <taxon>Basidiomycota</taxon>
        <taxon>Agaricomycotina</taxon>
        <taxon>Agaricomycetes</taxon>
        <taxon>Polyporales</taxon>
        <taxon>Irpicaceae</taxon>
        <taxon>Irpex</taxon>
    </lineage>
</organism>
<evidence type="ECO:0000313" key="2">
    <source>
        <dbReference type="Proteomes" id="UP001055072"/>
    </source>
</evidence>
<comment type="caution">
    <text evidence="1">The sequence shown here is derived from an EMBL/GenBank/DDBJ whole genome shotgun (WGS) entry which is preliminary data.</text>
</comment>
<name>A0ACB8UFT9_9APHY</name>